<evidence type="ECO:0000313" key="1">
    <source>
        <dbReference type="EMBL" id="NLP83948.1"/>
    </source>
</evidence>
<dbReference type="EMBL" id="JABACI010000002">
    <property type="protein sequence ID" value="NLP83948.1"/>
    <property type="molecule type" value="Genomic_DNA"/>
</dbReference>
<dbReference type="RefSeq" id="WP_168912428.1">
    <property type="nucleotide sequence ID" value="NZ_JABACI010000002.1"/>
</dbReference>
<proteinExistence type="predicted"/>
<evidence type="ECO:0000313" key="2">
    <source>
        <dbReference type="Proteomes" id="UP001429745"/>
    </source>
</evidence>
<dbReference type="InterPro" id="IPR038578">
    <property type="entry name" value="GT29-like_sf"/>
</dbReference>
<accession>A0ABX1KD85</accession>
<protein>
    <recommendedName>
        <fullName evidence="3">Glycosyltransferase family 29 (Sialyltransferase)</fullName>
    </recommendedName>
</protein>
<sequence length="229" mass="25994">MERSPHYGSVVGDREREYYDRLRPLVEAYADSSTITRVSVVGNQPLGPSDERAAMIDQSDIVFRVNGFRLDTLESGPCVGTRANVVVFNRGVRATPWFFAEYTRRLYLLIEPGRLLWENERVPAFWPSDLGFVTISNREVILPLNDKIGLDAWKGLWATTGTTMVWLAAHLFPDARIDVAGLSFVDEPAQTRWNHAYGDPSPVGPEHRIGNEAALMRSWIHDGRVRFHR</sequence>
<evidence type="ECO:0008006" key="3">
    <source>
        <dbReference type="Google" id="ProtNLM"/>
    </source>
</evidence>
<comment type="caution">
    <text evidence="1">The sequence shown here is derived from an EMBL/GenBank/DDBJ whole genome shotgun (WGS) entry which is preliminary data.</text>
</comment>
<gene>
    <name evidence="1" type="ORF">HF576_08815</name>
</gene>
<dbReference type="Proteomes" id="UP001429745">
    <property type="component" value="Unassembled WGS sequence"/>
</dbReference>
<organism evidence="1 2">
    <name type="scientific">Microbacterium salsuginis</name>
    <dbReference type="NCBI Taxonomy" id="2722803"/>
    <lineage>
        <taxon>Bacteria</taxon>
        <taxon>Bacillati</taxon>
        <taxon>Actinomycetota</taxon>
        <taxon>Actinomycetes</taxon>
        <taxon>Micrococcales</taxon>
        <taxon>Microbacteriaceae</taxon>
        <taxon>Microbacterium</taxon>
    </lineage>
</organism>
<keyword evidence="2" id="KW-1185">Reference proteome</keyword>
<reference evidence="1 2" key="1">
    <citation type="submission" date="2020-04" db="EMBL/GenBank/DDBJ databases">
        <title>CFH 90308 Microbacterium sp.</title>
        <authorList>
            <person name="Nie G."/>
            <person name="Ming H."/>
            <person name="Xia T."/>
        </authorList>
    </citation>
    <scope>NUCLEOTIDE SEQUENCE [LARGE SCALE GENOMIC DNA]</scope>
    <source>
        <strain evidence="1 2">CFH 90308</strain>
    </source>
</reference>
<name>A0ABX1KD85_9MICO</name>
<dbReference type="Gene3D" id="3.90.1480.20">
    <property type="entry name" value="Glycosyl transferase family 29"/>
    <property type="match status" value="1"/>
</dbReference>